<evidence type="ECO:0000256" key="1">
    <source>
        <dbReference type="SAM" id="MobiDB-lite"/>
    </source>
</evidence>
<dbReference type="EMBL" id="CAUYUJ010020293">
    <property type="protein sequence ID" value="CAK0897202.1"/>
    <property type="molecule type" value="Genomic_DNA"/>
</dbReference>
<feature type="region of interest" description="Disordered" evidence="1">
    <location>
        <begin position="148"/>
        <end position="179"/>
    </location>
</feature>
<dbReference type="Proteomes" id="UP001189429">
    <property type="component" value="Unassembled WGS sequence"/>
</dbReference>
<organism evidence="2 3">
    <name type="scientific">Prorocentrum cordatum</name>
    <dbReference type="NCBI Taxonomy" id="2364126"/>
    <lineage>
        <taxon>Eukaryota</taxon>
        <taxon>Sar</taxon>
        <taxon>Alveolata</taxon>
        <taxon>Dinophyceae</taxon>
        <taxon>Prorocentrales</taxon>
        <taxon>Prorocentraceae</taxon>
        <taxon>Prorocentrum</taxon>
    </lineage>
</organism>
<proteinExistence type="predicted"/>
<accession>A0ABN9XGS4</accession>
<name>A0ABN9XGS4_9DINO</name>
<sequence length="433" mass="45531">MFWLLFRYSSDIRLSVRPCPIQAWLPLGPAGAVAAPGGAGLLPWALGLGLGGAARGPDEALRGKDAWWLALEAAGGALESGGALRGVEPGRALLQPPVGYAVEATAPCDPDAAEAAPSAATTLEAAVCGYLEPLLWASGGLPAAVRALAEPPDAPPGAPRAGGAPSKTKPPGAPPAERGAEVWAGLGTCIGLAAEDCARSRRHARVPAASGKTAGQPMEAKLMQSRAVEKPEMDLRDIVYHALKESEDFAISQKKRFRAIAFVGQVVNAALSGLEVQMGGSKKPKMGNQMGAETKVQLKVEARQREHEDKDSHCQCPTGHPIAAGMQQAGEKHVQSGKYAGIMHSVSGHRPLATNKEQNDELANQKHHHLFEIDTSSELTYVSLDRLHILAMRIAGAVRLPGKAPTGELAHQPRKLAAVVQYALRLRLKPRAT</sequence>
<evidence type="ECO:0000313" key="2">
    <source>
        <dbReference type="EMBL" id="CAK0897202.1"/>
    </source>
</evidence>
<gene>
    <name evidence="2" type="ORF">PCOR1329_LOCUS75454</name>
</gene>
<reference evidence="2" key="1">
    <citation type="submission" date="2023-10" db="EMBL/GenBank/DDBJ databases">
        <authorList>
            <person name="Chen Y."/>
            <person name="Shah S."/>
            <person name="Dougan E. K."/>
            <person name="Thang M."/>
            <person name="Chan C."/>
        </authorList>
    </citation>
    <scope>NUCLEOTIDE SEQUENCE [LARGE SCALE GENOMIC DNA]</scope>
</reference>
<protein>
    <submittedName>
        <fullName evidence="2">Uncharacterized protein</fullName>
    </submittedName>
</protein>
<comment type="caution">
    <text evidence="2">The sequence shown here is derived from an EMBL/GenBank/DDBJ whole genome shotgun (WGS) entry which is preliminary data.</text>
</comment>
<keyword evidence="3" id="KW-1185">Reference proteome</keyword>
<evidence type="ECO:0000313" key="3">
    <source>
        <dbReference type="Proteomes" id="UP001189429"/>
    </source>
</evidence>